<reference evidence="6" key="1">
    <citation type="submission" date="2020-11" db="EMBL/GenBank/DDBJ databases">
        <title>Sequencing the genomes of 1000 actinobacteria strains.</title>
        <authorList>
            <person name="Klenk H.-P."/>
        </authorList>
    </citation>
    <scope>NUCLEOTIDE SEQUENCE</scope>
    <source>
        <strain evidence="6">DSM 45356</strain>
    </source>
</reference>
<evidence type="ECO:0000313" key="6">
    <source>
        <dbReference type="EMBL" id="MBG6137315.1"/>
    </source>
</evidence>
<name>A0A8J7GIP3_9ACTN</name>
<organism evidence="6 7">
    <name type="scientific">Longispora fulva</name>
    <dbReference type="NCBI Taxonomy" id="619741"/>
    <lineage>
        <taxon>Bacteria</taxon>
        <taxon>Bacillati</taxon>
        <taxon>Actinomycetota</taxon>
        <taxon>Actinomycetes</taxon>
        <taxon>Micromonosporales</taxon>
        <taxon>Micromonosporaceae</taxon>
        <taxon>Longispora</taxon>
    </lineage>
</organism>
<dbReference type="GO" id="GO:0003677">
    <property type="term" value="F:DNA binding"/>
    <property type="evidence" value="ECO:0007669"/>
    <property type="project" value="UniProtKB-KW"/>
</dbReference>
<dbReference type="Gene3D" id="1.10.10.10">
    <property type="entry name" value="Winged helix-like DNA-binding domain superfamily/Winged helix DNA-binding domain"/>
    <property type="match status" value="1"/>
</dbReference>
<dbReference type="SUPFAM" id="SSF46785">
    <property type="entry name" value="Winged helix' DNA-binding domain"/>
    <property type="match status" value="1"/>
</dbReference>
<evidence type="ECO:0000259" key="5">
    <source>
        <dbReference type="PROSITE" id="PS50931"/>
    </source>
</evidence>
<dbReference type="PANTHER" id="PTHR30346:SF30">
    <property type="entry name" value="SMALL NEUTRAL PROTEASE REGULATORY PROTEIN"/>
    <property type="match status" value="1"/>
</dbReference>
<evidence type="ECO:0000256" key="2">
    <source>
        <dbReference type="ARBA" id="ARBA00023015"/>
    </source>
</evidence>
<dbReference type="PRINTS" id="PR00039">
    <property type="entry name" value="HTHLYSR"/>
</dbReference>
<keyword evidence="2" id="KW-0805">Transcription regulation</keyword>
<proteinExistence type="inferred from homology"/>
<comment type="similarity">
    <text evidence="1">Belongs to the LysR transcriptional regulatory family.</text>
</comment>
<dbReference type="PANTHER" id="PTHR30346">
    <property type="entry name" value="TRANSCRIPTIONAL DUAL REGULATOR HCAR-RELATED"/>
    <property type="match status" value="1"/>
</dbReference>
<comment type="caution">
    <text evidence="6">The sequence shown here is derived from an EMBL/GenBank/DDBJ whole genome shotgun (WGS) entry which is preliminary data.</text>
</comment>
<keyword evidence="4" id="KW-0804">Transcription</keyword>
<feature type="domain" description="HTH lysR-type" evidence="5">
    <location>
        <begin position="3"/>
        <end position="60"/>
    </location>
</feature>
<dbReference type="Gene3D" id="3.40.190.10">
    <property type="entry name" value="Periplasmic binding protein-like II"/>
    <property type="match status" value="2"/>
</dbReference>
<accession>A0A8J7GIP3</accession>
<dbReference type="InterPro" id="IPR036390">
    <property type="entry name" value="WH_DNA-bd_sf"/>
</dbReference>
<dbReference type="EMBL" id="JADOUF010000001">
    <property type="protein sequence ID" value="MBG6137315.1"/>
    <property type="molecule type" value="Genomic_DNA"/>
</dbReference>
<protein>
    <submittedName>
        <fullName evidence="6">DNA-binding transcriptional LysR family regulator</fullName>
    </submittedName>
</protein>
<dbReference type="InterPro" id="IPR005119">
    <property type="entry name" value="LysR_subst-bd"/>
</dbReference>
<dbReference type="RefSeq" id="WP_197004196.1">
    <property type="nucleotide sequence ID" value="NZ_BONS01000020.1"/>
</dbReference>
<evidence type="ECO:0000256" key="1">
    <source>
        <dbReference type="ARBA" id="ARBA00009437"/>
    </source>
</evidence>
<dbReference type="Proteomes" id="UP000622552">
    <property type="component" value="Unassembled WGS sequence"/>
</dbReference>
<dbReference type="SUPFAM" id="SSF53850">
    <property type="entry name" value="Periplasmic binding protein-like II"/>
    <property type="match status" value="1"/>
</dbReference>
<evidence type="ECO:0000313" key="7">
    <source>
        <dbReference type="Proteomes" id="UP000622552"/>
    </source>
</evidence>
<dbReference type="AlphaFoldDB" id="A0A8J7GIP3"/>
<dbReference type="PROSITE" id="PS50931">
    <property type="entry name" value="HTH_LYSR"/>
    <property type="match status" value="1"/>
</dbReference>
<evidence type="ECO:0000256" key="3">
    <source>
        <dbReference type="ARBA" id="ARBA00023125"/>
    </source>
</evidence>
<dbReference type="Pfam" id="PF03466">
    <property type="entry name" value="LysR_substrate"/>
    <property type="match status" value="1"/>
</dbReference>
<evidence type="ECO:0000256" key="4">
    <source>
        <dbReference type="ARBA" id="ARBA00023163"/>
    </source>
</evidence>
<dbReference type="GO" id="GO:0003700">
    <property type="term" value="F:DNA-binding transcription factor activity"/>
    <property type="evidence" value="ECO:0007669"/>
    <property type="project" value="InterPro"/>
</dbReference>
<gene>
    <name evidence="6" type="ORF">IW245_003509</name>
</gene>
<dbReference type="InterPro" id="IPR036388">
    <property type="entry name" value="WH-like_DNA-bd_sf"/>
</dbReference>
<keyword evidence="7" id="KW-1185">Reference proteome</keyword>
<sequence length="301" mass="32347">MDLELRHLRALCTISAAGSLTRAAATLGTTQPALSAQLQRIEKLLGGAVFTRDRTGCVPTAYGEYVLVRARAILADTDRLRHGPAGFGRRAVRLGGVSGPILVGLADRLGTALSGVEIELHAEHSPRLLVDLVGMGRLDLAAVVDYPGYELRPTPGVDWRIVADESVHVALGADHRLARCAALSLADLAAEPWVLPPPDGAGWPEYFHGVCHEFGFTPRVPHEVGALRPLPELLARGLALSPCQATFEPGGGVVVRPLTGEPLRMRHLVAWNRHGPLAEYADRLPRWAAEVYAASLRRLGR</sequence>
<keyword evidence="3 6" id="KW-0238">DNA-binding</keyword>
<dbReference type="Pfam" id="PF00126">
    <property type="entry name" value="HTH_1"/>
    <property type="match status" value="1"/>
</dbReference>
<dbReference type="GO" id="GO:0032993">
    <property type="term" value="C:protein-DNA complex"/>
    <property type="evidence" value="ECO:0007669"/>
    <property type="project" value="TreeGrafter"/>
</dbReference>
<dbReference type="InterPro" id="IPR000847">
    <property type="entry name" value="LysR_HTH_N"/>
</dbReference>